<keyword evidence="3" id="KW-0812">Transmembrane</keyword>
<dbReference type="PANTHER" id="PTHR24249:SF372">
    <property type="entry name" value="G-PROTEIN COUPLED RECEPTORS FAMILY 1 PROFILE DOMAIN-CONTAINING PROTEIN"/>
    <property type="match status" value="1"/>
</dbReference>
<keyword evidence="10" id="KW-1185">Reference proteome</keyword>
<dbReference type="OrthoDB" id="5962256at2759"/>
<dbReference type="Gene3D" id="1.20.1070.10">
    <property type="entry name" value="Rhodopsin 7-helix transmembrane proteins"/>
    <property type="match status" value="1"/>
</dbReference>
<dbReference type="InterPro" id="IPR050569">
    <property type="entry name" value="TAAR"/>
</dbReference>
<keyword evidence="4" id="KW-1133">Transmembrane helix</keyword>
<dbReference type="PANTHER" id="PTHR24249">
    <property type="entry name" value="HISTAMINE RECEPTOR-RELATED G-PROTEIN COUPLED RECEPTOR"/>
    <property type="match status" value="1"/>
</dbReference>
<evidence type="ECO:0000256" key="4">
    <source>
        <dbReference type="ARBA" id="ARBA00022989"/>
    </source>
</evidence>
<evidence type="ECO:0000256" key="6">
    <source>
        <dbReference type="ARBA" id="ARBA00023136"/>
    </source>
</evidence>
<accession>A0A6S7G4B3</accession>
<dbReference type="Proteomes" id="UP001152795">
    <property type="component" value="Unassembled WGS sequence"/>
</dbReference>
<dbReference type="AlphaFoldDB" id="A0A6S7G4B3"/>
<evidence type="ECO:0000313" key="10">
    <source>
        <dbReference type="Proteomes" id="UP001152795"/>
    </source>
</evidence>
<keyword evidence="7 9" id="KW-0675">Receptor</keyword>
<evidence type="ECO:0000256" key="2">
    <source>
        <dbReference type="ARBA" id="ARBA00022475"/>
    </source>
</evidence>
<dbReference type="InterPro" id="IPR017452">
    <property type="entry name" value="GPCR_Rhodpsn_7TM"/>
</dbReference>
<evidence type="ECO:0000256" key="8">
    <source>
        <dbReference type="ARBA" id="ARBA00023224"/>
    </source>
</evidence>
<protein>
    <submittedName>
        <fullName evidence="9">Beta-2 adrenergic receptor-like</fullName>
    </submittedName>
</protein>
<keyword evidence="6" id="KW-0472">Membrane</keyword>
<dbReference type="GO" id="GO:0004930">
    <property type="term" value="F:G protein-coupled receptor activity"/>
    <property type="evidence" value="ECO:0007669"/>
    <property type="project" value="UniProtKB-KW"/>
</dbReference>
<keyword evidence="5" id="KW-0297">G-protein coupled receptor</keyword>
<keyword evidence="2" id="KW-1003">Cell membrane</keyword>
<evidence type="ECO:0000256" key="7">
    <source>
        <dbReference type="ARBA" id="ARBA00023170"/>
    </source>
</evidence>
<evidence type="ECO:0000256" key="1">
    <source>
        <dbReference type="ARBA" id="ARBA00004651"/>
    </source>
</evidence>
<dbReference type="EMBL" id="CACRXK020000648">
    <property type="protein sequence ID" value="CAB3983729.1"/>
    <property type="molecule type" value="Genomic_DNA"/>
</dbReference>
<dbReference type="PROSITE" id="PS50262">
    <property type="entry name" value="G_PROTEIN_RECEP_F1_2"/>
    <property type="match status" value="1"/>
</dbReference>
<proteinExistence type="predicted"/>
<organism evidence="9 10">
    <name type="scientific">Paramuricea clavata</name>
    <name type="common">Red gorgonian</name>
    <name type="synonym">Violescent sea-whip</name>
    <dbReference type="NCBI Taxonomy" id="317549"/>
    <lineage>
        <taxon>Eukaryota</taxon>
        <taxon>Metazoa</taxon>
        <taxon>Cnidaria</taxon>
        <taxon>Anthozoa</taxon>
        <taxon>Octocorallia</taxon>
        <taxon>Malacalcyonacea</taxon>
        <taxon>Plexauridae</taxon>
        <taxon>Paramuricea</taxon>
    </lineage>
</organism>
<evidence type="ECO:0000313" key="9">
    <source>
        <dbReference type="EMBL" id="CAB3983729.1"/>
    </source>
</evidence>
<comment type="subcellular location">
    <subcellularLocation>
        <location evidence="1">Cell membrane</location>
        <topology evidence="1">Multi-pass membrane protein</topology>
    </subcellularLocation>
</comment>
<name>A0A6S7G4B3_PARCT</name>
<evidence type="ECO:0000256" key="3">
    <source>
        <dbReference type="ARBA" id="ARBA00022692"/>
    </source>
</evidence>
<dbReference type="PRINTS" id="PR00237">
    <property type="entry name" value="GPCRRHODOPSN"/>
</dbReference>
<dbReference type="SUPFAM" id="SSF81321">
    <property type="entry name" value="Family A G protein-coupled receptor-like"/>
    <property type="match status" value="1"/>
</dbReference>
<dbReference type="CDD" id="cd00637">
    <property type="entry name" value="7tm_classA_rhodopsin-like"/>
    <property type="match status" value="1"/>
</dbReference>
<sequence length="341" mass="39156">MTNYTNGKGEQLDYIFDQSWVKHLTIYFLAVVIILTAFENGLVLWAMKRFVALRKPANMYLGGLAIADFIMVIPLTLKIVQILTRVPEVCVAQGISMLITVSCVSLHLACIAIERFVSIKYCLRYEYIVTKPRIYVSIAVMWTFSIVASFVVPVAMHPGHFQNLADGLLTLCSPERKPRMSELPNQVFHYAEFMLIFFFAVPCVIILVSNTYIFVASSRQRRKIILLQRSDVSKLRVIAKRLLGDLKAARMLFFIQALFITAYFPYFAVTVHRIEHSQHNERLFFRVSKSLSFLTALTSCLNPLIYVSCNEQFRKAFRKLLGIRKKEKRDSSSTQQNGQHT</sequence>
<reference evidence="9" key="1">
    <citation type="submission" date="2020-04" db="EMBL/GenBank/DDBJ databases">
        <authorList>
            <person name="Alioto T."/>
            <person name="Alioto T."/>
            <person name="Gomez Garrido J."/>
        </authorList>
    </citation>
    <scope>NUCLEOTIDE SEQUENCE</scope>
    <source>
        <strain evidence="9">A484AB</strain>
    </source>
</reference>
<dbReference type="Pfam" id="PF00001">
    <property type="entry name" value="7tm_1"/>
    <property type="match status" value="1"/>
</dbReference>
<evidence type="ECO:0000256" key="5">
    <source>
        <dbReference type="ARBA" id="ARBA00023040"/>
    </source>
</evidence>
<dbReference type="InterPro" id="IPR000276">
    <property type="entry name" value="GPCR_Rhodpsn"/>
</dbReference>
<keyword evidence="8" id="KW-0807">Transducer</keyword>
<gene>
    <name evidence="9" type="ORF">PACLA_8A068159</name>
</gene>
<dbReference type="GO" id="GO:0005886">
    <property type="term" value="C:plasma membrane"/>
    <property type="evidence" value="ECO:0007669"/>
    <property type="project" value="UniProtKB-SubCell"/>
</dbReference>
<comment type="caution">
    <text evidence="9">The sequence shown here is derived from an EMBL/GenBank/DDBJ whole genome shotgun (WGS) entry which is preliminary data.</text>
</comment>